<protein>
    <submittedName>
        <fullName evidence="1">Uncharacterized protein</fullName>
    </submittedName>
</protein>
<dbReference type="PATRIC" id="fig|1244083.3.peg.167"/>
<organism evidence="1 2">
    <name type="scientific">Campylobacter showae CSUNSWCD</name>
    <dbReference type="NCBI Taxonomy" id="1244083"/>
    <lineage>
        <taxon>Bacteria</taxon>
        <taxon>Pseudomonadati</taxon>
        <taxon>Campylobacterota</taxon>
        <taxon>Epsilonproteobacteria</taxon>
        <taxon>Campylobacterales</taxon>
        <taxon>Campylobacteraceae</taxon>
        <taxon>Campylobacter</taxon>
    </lineage>
</organism>
<dbReference type="EMBL" id="AMZQ01000001">
    <property type="protein sequence ID" value="EKU12223.1"/>
    <property type="molecule type" value="Genomic_DNA"/>
</dbReference>
<evidence type="ECO:0000313" key="2">
    <source>
        <dbReference type="Proteomes" id="UP000011939"/>
    </source>
</evidence>
<dbReference type="Proteomes" id="UP000011939">
    <property type="component" value="Unassembled WGS sequence"/>
</dbReference>
<proteinExistence type="predicted"/>
<gene>
    <name evidence="1" type="ORF">CSUNSWCD_163</name>
</gene>
<comment type="caution">
    <text evidence="1">The sequence shown here is derived from an EMBL/GenBank/DDBJ whole genome shotgun (WGS) entry which is preliminary data.</text>
</comment>
<reference evidence="1 2" key="1">
    <citation type="journal article" date="2013" name="Genome Announc.">
        <title>Genome Sequence of Campylobacter showae UNSWCD, Isolated from a Patient with Crohn's Disease.</title>
        <authorList>
            <person name="Tay A.P."/>
            <person name="Kaakoush N.O."/>
            <person name="Deshpande N.P."/>
            <person name="Chen Z."/>
            <person name="Mitchell H."/>
            <person name="Wilkins M.R."/>
        </authorList>
    </citation>
    <scope>NUCLEOTIDE SEQUENCE [LARGE SCALE GENOMIC DNA]</scope>
    <source>
        <strain evidence="1 2">CSUNSWCD</strain>
    </source>
</reference>
<dbReference type="AlphaFoldDB" id="M5ISZ7"/>
<sequence length="49" mass="5305">MQIYRQSAAVSLSCVKPELNLTAKASIFITQILRQKGAGLGRSKKANLT</sequence>
<evidence type="ECO:0000313" key="1">
    <source>
        <dbReference type="EMBL" id="EKU12223.1"/>
    </source>
</evidence>
<name>M5ISZ7_9BACT</name>
<accession>M5ISZ7</accession>